<comment type="caution">
    <text evidence="1">The sequence shown here is derived from an EMBL/GenBank/DDBJ whole genome shotgun (WGS) entry which is preliminary data.</text>
</comment>
<dbReference type="Proteomes" id="UP000266389">
    <property type="component" value="Unassembled WGS sequence"/>
</dbReference>
<reference evidence="1 2" key="1">
    <citation type="journal article" date="2011" name="ISME J.">
        <title>Community ecology of hot spring cyanobacterial mats: predominant populations and their functional potential.</title>
        <authorList>
            <person name="Klatt C.G."/>
            <person name="Wood J.M."/>
            <person name="Rusch D.B."/>
            <person name="Bateson M.M."/>
            <person name="Hamamura N."/>
            <person name="Heidelberg J.F."/>
            <person name="Grossman A.R."/>
            <person name="Bhaya D."/>
            <person name="Cohan F.M."/>
            <person name="Kuhl M."/>
            <person name="Bryant D.A."/>
            <person name="Ward D.M."/>
        </authorList>
    </citation>
    <scope>NUCLEOTIDE SEQUENCE [LARGE SCALE GENOMIC DNA]</scope>
    <source>
        <strain evidence="1">OS</strain>
    </source>
</reference>
<protein>
    <submittedName>
        <fullName evidence="1">Uncharacterized protein</fullName>
    </submittedName>
</protein>
<organism evidence="1 2">
    <name type="scientific">Candidatus Thermochlorobacter aerophilus</name>
    <dbReference type="NCBI Taxonomy" id="1868324"/>
    <lineage>
        <taxon>Bacteria</taxon>
        <taxon>Pseudomonadati</taxon>
        <taxon>Chlorobiota</taxon>
        <taxon>Chlorobiia</taxon>
        <taxon>Chlorobiales</taxon>
        <taxon>Candidatus Thermochlorobacteriaceae</taxon>
        <taxon>Candidatus Thermochlorobacter</taxon>
    </lineage>
</organism>
<proteinExistence type="predicted"/>
<name>A0A395M1G3_9BACT</name>
<dbReference type="AlphaFoldDB" id="A0A395M1G3"/>
<evidence type="ECO:0000313" key="2">
    <source>
        <dbReference type="Proteomes" id="UP000266389"/>
    </source>
</evidence>
<evidence type="ECO:0000313" key="1">
    <source>
        <dbReference type="EMBL" id="RFM24501.1"/>
    </source>
</evidence>
<gene>
    <name evidence="1" type="ORF">D0433_05825</name>
</gene>
<accession>A0A395M1G3</accession>
<dbReference type="EMBL" id="PHFL01000039">
    <property type="protein sequence ID" value="RFM24501.1"/>
    <property type="molecule type" value="Genomic_DNA"/>
</dbReference>
<sequence length="153" mass="17644">MKSYVLILALRIAFTPENGEAAVLKEPKSPTSFAKTASAAKIPKWKIEKMQLERQRKQAMPFVGRYMRNADGEFFEFYLSKQGKLKGVAQGIGEYNYRFALTDIELLDDEQIRFKLKGKPYTARLLDDALVVTYHNGIKKYHPRVKEPLISKR</sequence>